<keyword evidence="3" id="KW-1185">Reference proteome</keyword>
<comment type="caution">
    <text evidence="2">The sequence shown here is derived from an EMBL/GenBank/DDBJ whole genome shotgun (WGS) entry which is preliminary data.</text>
</comment>
<feature type="compositionally biased region" description="Basic residues" evidence="1">
    <location>
        <begin position="201"/>
        <end position="212"/>
    </location>
</feature>
<gene>
    <name evidence="2" type="ORF">N0V83_004654</name>
</gene>
<accession>A0A9W8Y9U4</accession>
<dbReference type="AlphaFoldDB" id="A0A9W8Y9U4"/>
<dbReference type="EMBL" id="JAPEUY010000007">
    <property type="protein sequence ID" value="KAJ4371437.1"/>
    <property type="molecule type" value="Genomic_DNA"/>
</dbReference>
<feature type="compositionally biased region" description="Pro residues" evidence="1">
    <location>
        <begin position="820"/>
        <end position="829"/>
    </location>
</feature>
<feature type="region of interest" description="Disordered" evidence="1">
    <location>
        <begin position="599"/>
        <end position="680"/>
    </location>
</feature>
<sequence length="829" mass="91677">MTPRTRKSNTDIDYKVYYSKKVPQQVHFPHKRKTVRRRSTPVPDGADKRQMVSVPEKMKAKNTKIIKDSDTESASEDEDLEEDGGVLLDVEILQEAEQSTTGVAKGKGRKRKSDTMNEYSEENEELVLPTPKRRRKVAAKKPQSRPRPIEADSEDEQDAKSLKVKSADNKSRRLRRQSTLTQLVDGRQASPHSEEPEFKPVKRSGRSTKKGKDKQQRTLTQMIPGRRSFEVVSDEDMTEALSDLETEEQGSADYGDVIAQRLAQQGLHHAEGDVPTFKREDGEEVHASAQSLLALGVQTVEPDLVKNEEESYQPTQYIDAPVTRTGPTRSRKSKQINKEKTVDTKLPVSRKSANSRFGLLSTPEKRRICEIPSSQSPADSPLSVQMSTHKTCRSPLKERSGNAISAPETPSKRKQVAFAEPSKEHHSPPTLRRFQSTVQDSEEEDEDIIEDSSSCAQWITASTKPGTGGIFKLGEAVGVNTQAILERIDQACARVDEDAACQDSDSSEELGVQATTRRDHEASPELGEQQPSLNRTRCRTASVEIKHELLDDSEVLPGNTVNSFSSPGEQAVASREPPNEHVELPTSVVEVHSTPPFSDAYLQDTFPSTPMVIQGESSDEDDAADSMPPSRAKQEPRRPPSSSRRQPSVELHDESVRVPLSPVAQRETQQSHSSKAEQQLQEEWLSYSQYLGTRPLESSSMHVAADAFSYNATPKPPRPAAAPPPPQHSGHGLSQATTVDEVTPKKNRRQRTISANVTPHKIASSQPFISPSKPPPLFIPSSFPSPAKAVMEGWSSPVYGRTQDFRSSQYGASLEDFSIPAPPPPLEDS</sequence>
<dbReference type="OrthoDB" id="73788at2759"/>
<evidence type="ECO:0000313" key="3">
    <source>
        <dbReference type="Proteomes" id="UP001140560"/>
    </source>
</evidence>
<feature type="compositionally biased region" description="Basic residues" evidence="1">
    <location>
        <begin position="131"/>
        <end position="144"/>
    </location>
</feature>
<feature type="compositionally biased region" description="Polar residues" evidence="1">
    <location>
        <begin position="666"/>
        <end position="680"/>
    </location>
</feature>
<feature type="region of interest" description="Disordered" evidence="1">
    <location>
        <begin position="498"/>
        <end position="583"/>
    </location>
</feature>
<feature type="compositionally biased region" description="Acidic residues" evidence="1">
    <location>
        <begin position="232"/>
        <end position="250"/>
    </location>
</feature>
<protein>
    <submittedName>
        <fullName evidence="2">Uncharacterized protein</fullName>
    </submittedName>
</protein>
<dbReference type="Proteomes" id="UP001140560">
    <property type="component" value="Unassembled WGS sequence"/>
</dbReference>
<name>A0A9W8Y9U4_9PLEO</name>
<evidence type="ECO:0000256" key="1">
    <source>
        <dbReference type="SAM" id="MobiDB-lite"/>
    </source>
</evidence>
<reference evidence="2" key="1">
    <citation type="submission" date="2022-10" db="EMBL/GenBank/DDBJ databases">
        <title>Tapping the CABI collections for fungal endophytes: first genome assemblies for Collariella, Neodidymelliopsis, Ascochyta clinopodiicola, Didymella pomorum, Didymosphaeria variabile, Neocosmospora piperis and Neocucurbitaria cava.</title>
        <authorList>
            <person name="Hill R."/>
        </authorList>
    </citation>
    <scope>NUCLEOTIDE SEQUENCE</scope>
    <source>
        <strain evidence="2">IMI 356814</strain>
    </source>
</reference>
<feature type="compositionally biased region" description="Acidic residues" evidence="1">
    <location>
        <begin position="440"/>
        <end position="450"/>
    </location>
</feature>
<feature type="region of interest" description="Disordered" evidence="1">
    <location>
        <begin position="810"/>
        <end position="829"/>
    </location>
</feature>
<feature type="region of interest" description="Disordered" evidence="1">
    <location>
        <begin position="707"/>
        <end position="773"/>
    </location>
</feature>
<proteinExistence type="predicted"/>
<feature type="region of interest" description="Disordered" evidence="1">
    <location>
        <begin position="28"/>
        <end position="257"/>
    </location>
</feature>
<feature type="compositionally biased region" description="Basic and acidic residues" evidence="1">
    <location>
        <begin position="158"/>
        <end position="171"/>
    </location>
</feature>
<feature type="compositionally biased region" description="Acidic residues" evidence="1">
    <location>
        <begin position="71"/>
        <end position="84"/>
    </location>
</feature>
<organism evidence="2 3">
    <name type="scientific">Neocucurbitaria cava</name>
    <dbReference type="NCBI Taxonomy" id="798079"/>
    <lineage>
        <taxon>Eukaryota</taxon>
        <taxon>Fungi</taxon>
        <taxon>Dikarya</taxon>
        <taxon>Ascomycota</taxon>
        <taxon>Pezizomycotina</taxon>
        <taxon>Dothideomycetes</taxon>
        <taxon>Pleosporomycetidae</taxon>
        <taxon>Pleosporales</taxon>
        <taxon>Pleosporineae</taxon>
        <taxon>Cucurbitariaceae</taxon>
        <taxon>Neocucurbitaria</taxon>
    </lineage>
</organism>
<feature type="compositionally biased region" description="Pro residues" evidence="1">
    <location>
        <begin position="714"/>
        <end position="727"/>
    </location>
</feature>
<feature type="compositionally biased region" description="Polar residues" evidence="1">
    <location>
        <begin position="559"/>
        <end position="568"/>
    </location>
</feature>
<feature type="region of interest" description="Disordered" evidence="1">
    <location>
        <begin position="308"/>
        <end position="452"/>
    </location>
</feature>
<evidence type="ECO:0000313" key="2">
    <source>
        <dbReference type="EMBL" id="KAJ4371437.1"/>
    </source>
</evidence>
<feature type="compositionally biased region" description="Basic residues" evidence="1">
    <location>
        <begin position="28"/>
        <end position="39"/>
    </location>
</feature>
<feature type="compositionally biased region" description="Polar residues" evidence="1">
    <location>
        <begin position="372"/>
        <end position="389"/>
    </location>
</feature>